<dbReference type="AlphaFoldDB" id="A0A9P6CJQ6"/>
<gene>
    <name evidence="2" type="ORF">BDZ94DRAFT_1256047</name>
</gene>
<evidence type="ECO:0000313" key="2">
    <source>
        <dbReference type="EMBL" id="KAF9464575.1"/>
    </source>
</evidence>
<keyword evidence="3" id="KW-1185">Reference proteome</keyword>
<dbReference type="Pfam" id="PF20415">
    <property type="entry name" value="DUF6699"/>
    <property type="match status" value="1"/>
</dbReference>
<feature type="domain" description="DUF6699" evidence="1">
    <location>
        <begin position="2"/>
        <end position="133"/>
    </location>
</feature>
<proteinExistence type="predicted"/>
<dbReference type="OrthoDB" id="3352225at2759"/>
<evidence type="ECO:0000313" key="3">
    <source>
        <dbReference type="Proteomes" id="UP000807353"/>
    </source>
</evidence>
<dbReference type="Proteomes" id="UP000807353">
    <property type="component" value="Unassembled WGS sequence"/>
</dbReference>
<comment type="caution">
    <text evidence="2">The sequence shown here is derived from an EMBL/GenBank/DDBJ whole genome shotgun (WGS) entry which is preliminary data.</text>
</comment>
<accession>A0A9P6CJQ6</accession>
<organism evidence="2 3">
    <name type="scientific">Collybia nuda</name>
    <dbReference type="NCBI Taxonomy" id="64659"/>
    <lineage>
        <taxon>Eukaryota</taxon>
        <taxon>Fungi</taxon>
        <taxon>Dikarya</taxon>
        <taxon>Basidiomycota</taxon>
        <taxon>Agaricomycotina</taxon>
        <taxon>Agaricomycetes</taxon>
        <taxon>Agaricomycetidae</taxon>
        <taxon>Agaricales</taxon>
        <taxon>Tricholomatineae</taxon>
        <taxon>Clitocybaceae</taxon>
        <taxon>Collybia</taxon>
    </lineage>
</organism>
<dbReference type="EMBL" id="MU150253">
    <property type="protein sequence ID" value="KAF9464575.1"/>
    <property type="molecule type" value="Genomic_DNA"/>
</dbReference>
<protein>
    <recommendedName>
        <fullName evidence="1">DUF6699 domain-containing protein</fullName>
    </recommendedName>
</protein>
<name>A0A9P6CJQ6_9AGAR</name>
<reference evidence="2" key="1">
    <citation type="submission" date="2020-11" db="EMBL/GenBank/DDBJ databases">
        <authorList>
            <consortium name="DOE Joint Genome Institute"/>
            <person name="Ahrendt S."/>
            <person name="Riley R."/>
            <person name="Andreopoulos W."/>
            <person name="Labutti K."/>
            <person name="Pangilinan J."/>
            <person name="Ruiz-Duenas F.J."/>
            <person name="Barrasa J.M."/>
            <person name="Sanchez-Garcia M."/>
            <person name="Camarero S."/>
            <person name="Miyauchi S."/>
            <person name="Serrano A."/>
            <person name="Linde D."/>
            <person name="Babiker R."/>
            <person name="Drula E."/>
            <person name="Ayuso-Fernandez I."/>
            <person name="Pacheco R."/>
            <person name="Padilla G."/>
            <person name="Ferreira P."/>
            <person name="Barriuso J."/>
            <person name="Kellner H."/>
            <person name="Castanera R."/>
            <person name="Alfaro M."/>
            <person name="Ramirez L."/>
            <person name="Pisabarro A.G."/>
            <person name="Kuo A."/>
            <person name="Tritt A."/>
            <person name="Lipzen A."/>
            <person name="He G."/>
            <person name="Yan M."/>
            <person name="Ng V."/>
            <person name="Cullen D."/>
            <person name="Martin F."/>
            <person name="Rosso M.-N."/>
            <person name="Henrissat B."/>
            <person name="Hibbett D."/>
            <person name="Martinez A.T."/>
            <person name="Grigoriev I.V."/>
        </authorList>
    </citation>
    <scope>NUCLEOTIDE SEQUENCE</scope>
    <source>
        <strain evidence="2">CBS 247.69</strain>
    </source>
</reference>
<sequence length="176" mass="19755">MLFPSNNCHRSTDPSHVSWIEGRHEPATFPRVTSLQIVSEGFPWVFKIEAGRPEVGITCGDLINGISHCLNMDSSKSDYEALPPVKKRLVKEAYDHNRSRAHGVPGGILDSLMKKLDFLGDTNTLFGGIVNDEDYLNRITEVVLPCTFALMCLPRQKIVTIQIPKQEEDVGNFVMW</sequence>
<dbReference type="InterPro" id="IPR046522">
    <property type="entry name" value="DUF6699"/>
</dbReference>
<evidence type="ECO:0000259" key="1">
    <source>
        <dbReference type="Pfam" id="PF20415"/>
    </source>
</evidence>